<protein>
    <submittedName>
        <fullName evidence="7">NADH dehydrogenase</fullName>
    </submittedName>
</protein>
<dbReference type="GO" id="GO:0019646">
    <property type="term" value="P:aerobic electron transport chain"/>
    <property type="evidence" value="ECO:0007669"/>
    <property type="project" value="TreeGrafter"/>
</dbReference>
<dbReference type="EMBL" id="BJYL01000020">
    <property type="protein sequence ID" value="GEN83306.1"/>
    <property type="molecule type" value="Genomic_DNA"/>
</dbReference>
<dbReference type="Gene3D" id="3.50.50.100">
    <property type="match status" value="1"/>
</dbReference>
<dbReference type="InterPro" id="IPR023753">
    <property type="entry name" value="FAD/NAD-binding_dom"/>
</dbReference>
<feature type="domain" description="FAD/NAD(P)-binding" evidence="6">
    <location>
        <begin position="3"/>
        <end position="285"/>
    </location>
</feature>
<dbReference type="InterPro" id="IPR036188">
    <property type="entry name" value="FAD/NAD-bd_sf"/>
</dbReference>
<evidence type="ECO:0000256" key="5">
    <source>
        <dbReference type="ARBA" id="ARBA00023002"/>
    </source>
</evidence>
<name>A0A511Z795_9BACL</name>
<keyword evidence="3" id="KW-0285">Flavoprotein</keyword>
<keyword evidence="8" id="KW-1185">Reference proteome</keyword>
<dbReference type="PANTHER" id="PTHR42913">
    <property type="entry name" value="APOPTOSIS-INDUCING FACTOR 1"/>
    <property type="match status" value="1"/>
</dbReference>
<dbReference type="PRINTS" id="PR00368">
    <property type="entry name" value="FADPNR"/>
</dbReference>
<keyword evidence="4" id="KW-0274">FAD</keyword>
<evidence type="ECO:0000256" key="2">
    <source>
        <dbReference type="ARBA" id="ARBA00005272"/>
    </source>
</evidence>
<dbReference type="RefSeq" id="WP_147057083.1">
    <property type="nucleotide sequence ID" value="NZ_BJYL01000020.1"/>
</dbReference>
<accession>A0A511Z795</accession>
<dbReference type="Pfam" id="PF07992">
    <property type="entry name" value="Pyr_redox_2"/>
    <property type="match status" value="1"/>
</dbReference>
<proteinExistence type="inferred from homology"/>
<evidence type="ECO:0000313" key="8">
    <source>
        <dbReference type="Proteomes" id="UP000321901"/>
    </source>
</evidence>
<dbReference type="AlphaFoldDB" id="A0A511Z795"/>
<comment type="caution">
    <text evidence="7">The sequence shown here is derived from an EMBL/GenBank/DDBJ whole genome shotgun (WGS) entry which is preliminary data.</text>
</comment>
<reference evidence="7 8" key="1">
    <citation type="submission" date="2019-07" db="EMBL/GenBank/DDBJ databases">
        <title>Whole genome shotgun sequence of Sporosarcina luteola NBRC 105378.</title>
        <authorList>
            <person name="Hosoyama A."/>
            <person name="Uohara A."/>
            <person name="Ohji S."/>
            <person name="Ichikawa N."/>
        </authorList>
    </citation>
    <scope>NUCLEOTIDE SEQUENCE [LARGE SCALE GENOMIC DNA]</scope>
    <source>
        <strain evidence="7 8">NBRC 105378</strain>
    </source>
</reference>
<organism evidence="7 8">
    <name type="scientific">Sporosarcina luteola</name>
    <dbReference type="NCBI Taxonomy" id="582850"/>
    <lineage>
        <taxon>Bacteria</taxon>
        <taxon>Bacillati</taxon>
        <taxon>Bacillota</taxon>
        <taxon>Bacilli</taxon>
        <taxon>Bacillales</taxon>
        <taxon>Caryophanaceae</taxon>
        <taxon>Sporosarcina</taxon>
    </lineage>
</organism>
<comment type="cofactor">
    <cofactor evidence="1">
        <name>FAD</name>
        <dbReference type="ChEBI" id="CHEBI:57692"/>
    </cofactor>
</comment>
<gene>
    <name evidence="7" type="ORF">SLU01_16180</name>
</gene>
<evidence type="ECO:0000256" key="1">
    <source>
        <dbReference type="ARBA" id="ARBA00001974"/>
    </source>
</evidence>
<sequence>MRKLVLLGAGYGNMRILLRLLNKELPADLEIILIDRTPFHSLKTEFYALAAGTSPDSDIRVALPTHDRLKVVEGEIEAIKLEEKAVALKNGEEITYDELVIGLGCEDNYHGVPGAAEYTSSIQTIGQSRTTYKILQGLGGGTTVGIVGAGLSGIELASELRESRPDLKIKLFDRGPRILKDFPERLSNYVKDWFDKHEVEVISNSNITKVEENILYNHEEKIQVDAVVWTAGIQPVSIVRELDVEQNRGRVVLNQYHQIPNYEDVYVVGDIADLPHAPSAQLAEEQAEQIVRVLRLVWNKEPLPAEMPEIKLKGFMGSLGKKQGFAYLADRTVTGRIARLLKSGVLWMYKWHNG</sequence>
<evidence type="ECO:0000313" key="7">
    <source>
        <dbReference type="EMBL" id="GEN83306.1"/>
    </source>
</evidence>
<dbReference type="Proteomes" id="UP000321901">
    <property type="component" value="Unassembled WGS sequence"/>
</dbReference>
<comment type="similarity">
    <text evidence="2">Belongs to the NADH dehydrogenase family.</text>
</comment>
<evidence type="ECO:0000256" key="4">
    <source>
        <dbReference type="ARBA" id="ARBA00022827"/>
    </source>
</evidence>
<dbReference type="InterPro" id="IPR051169">
    <property type="entry name" value="NADH-Q_oxidoreductase"/>
</dbReference>
<dbReference type="SUPFAM" id="SSF51905">
    <property type="entry name" value="FAD/NAD(P)-binding domain"/>
    <property type="match status" value="1"/>
</dbReference>
<dbReference type="PRINTS" id="PR00411">
    <property type="entry name" value="PNDRDTASEI"/>
</dbReference>
<dbReference type="GO" id="GO:0003955">
    <property type="term" value="F:NAD(P)H dehydrogenase (quinone) activity"/>
    <property type="evidence" value="ECO:0007669"/>
    <property type="project" value="TreeGrafter"/>
</dbReference>
<keyword evidence="5" id="KW-0560">Oxidoreductase</keyword>
<evidence type="ECO:0000259" key="6">
    <source>
        <dbReference type="Pfam" id="PF07992"/>
    </source>
</evidence>
<dbReference type="OrthoDB" id="9784880at2"/>
<dbReference type="PANTHER" id="PTHR42913:SF3">
    <property type="entry name" value="64 KDA MITOCHONDRIAL NADH DEHYDROGENASE (EUROFUNG)"/>
    <property type="match status" value="1"/>
</dbReference>
<evidence type="ECO:0000256" key="3">
    <source>
        <dbReference type="ARBA" id="ARBA00022630"/>
    </source>
</evidence>